<organism evidence="1 2">
    <name type="scientific">Limosilactobacillus pontis</name>
    <dbReference type="NCBI Taxonomy" id="35787"/>
    <lineage>
        <taxon>Bacteria</taxon>
        <taxon>Bacillati</taxon>
        <taxon>Bacillota</taxon>
        <taxon>Bacilli</taxon>
        <taxon>Lactobacillales</taxon>
        <taxon>Lactobacillaceae</taxon>
        <taxon>Limosilactobacillus</taxon>
    </lineage>
</organism>
<protein>
    <submittedName>
        <fullName evidence="1">Type II toxin-antitoxin system YafQ family toxin</fullName>
    </submittedName>
</protein>
<dbReference type="Proteomes" id="UP001335665">
    <property type="component" value="Unassembled WGS sequence"/>
</dbReference>
<accession>A0ABU7STR4</accession>
<evidence type="ECO:0000313" key="2">
    <source>
        <dbReference type="Proteomes" id="UP001335665"/>
    </source>
</evidence>
<dbReference type="RefSeq" id="WP_331191770.1">
    <property type="nucleotide sequence ID" value="NZ_JAQSEN010000008.1"/>
</dbReference>
<dbReference type="InterPro" id="IPR004386">
    <property type="entry name" value="Toxin_YafQ-like"/>
</dbReference>
<gene>
    <name evidence="1" type="ORF">PS396_04460</name>
</gene>
<name>A0ABU7STR4_9LACO</name>
<keyword evidence="2" id="KW-1185">Reference proteome</keyword>
<dbReference type="Gene3D" id="3.30.2310.20">
    <property type="entry name" value="RelE-like"/>
    <property type="match status" value="1"/>
</dbReference>
<dbReference type="EMBL" id="JAQSFA010000008">
    <property type="protein sequence ID" value="MEE6701046.1"/>
    <property type="molecule type" value="Genomic_DNA"/>
</dbReference>
<reference evidence="1 2" key="1">
    <citation type="submission" date="2023-02" db="EMBL/GenBank/DDBJ databases">
        <title>The predominant lactic acid bacteria and yeasts involved in the spontaneous fermentation of millet during the production of the traditional porridge Hausa koko in Ghana.</title>
        <authorList>
            <person name="Atter A."/>
            <person name="Diaz M."/>
        </authorList>
    </citation>
    <scope>NUCLEOTIDE SEQUENCE [LARGE SCALE GENOMIC DNA]</scope>
    <source>
        <strain evidence="1 2">FI11552</strain>
    </source>
</reference>
<comment type="caution">
    <text evidence="1">The sequence shown here is derived from an EMBL/GenBank/DDBJ whole genome shotgun (WGS) entry which is preliminary data.</text>
</comment>
<dbReference type="Pfam" id="PF15738">
    <property type="entry name" value="YafQ_toxin"/>
    <property type="match status" value="1"/>
</dbReference>
<evidence type="ECO:0000313" key="1">
    <source>
        <dbReference type="EMBL" id="MEE6701046.1"/>
    </source>
</evidence>
<dbReference type="InterPro" id="IPR035093">
    <property type="entry name" value="RelE/ParE_toxin_dom_sf"/>
</dbReference>
<dbReference type="SUPFAM" id="SSF143011">
    <property type="entry name" value="RelE-like"/>
    <property type="match status" value="1"/>
</dbReference>
<sequence>MINNNWRICFDRQFQLDVNKWQNQVDDLQGELRDIDDYIIEYGEIPSEYDPHELVDPTLPYTGTMDFYLFDGKVDLLVIYTEINKHRVFRFMRLGSHNELFH</sequence>
<proteinExistence type="predicted"/>